<sequence>MDDGSDWSADKLTALRLGRRLVAEVSASRPDRRAFVDIRPTQSEPDAQARDEGWVRSDVERGFRLEHWEYNRERIDAFDYDIGAVLIESADATDESELITVLSAWGIRPRHFVYPWDSDDPK</sequence>
<gene>
    <name evidence="1" type="ORF">P8A22_35830</name>
</gene>
<name>A0ABY9ID17_9ACTN</name>
<organism evidence="1 2">
    <name type="scientific">Streptomyces laculatispora</name>
    <dbReference type="NCBI Taxonomy" id="887464"/>
    <lineage>
        <taxon>Bacteria</taxon>
        <taxon>Bacillati</taxon>
        <taxon>Actinomycetota</taxon>
        <taxon>Actinomycetes</taxon>
        <taxon>Kitasatosporales</taxon>
        <taxon>Streptomycetaceae</taxon>
        <taxon>Streptomyces</taxon>
    </lineage>
</organism>
<reference evidence="1 2" key="1">
    <citation type="submission" date="2023-03" db="EMBL/GenBank/DDBJ databases">
        <title>Isolation and description of six Streptomyces strains from soil environments, able to metabolize different microbial glucans.</title>
        <authorList>
            <person name="Widen T."/>
            <person name="Larsbrink J."/>
        </authorList>
    </citation>
    <scope>NUCLEOTIDE SEQUENCE [LARGE SCALE GENOMIC DNA]</scope>
    <source>
        <strain evidence="1 2">Mut2</strain>
    </source>
</reference>
<dbReference type="Proteomes" id="UP001229952">
    <property type="component" value="Chromosome"/>
</dbReference>
<evidence type="ECO:0000313" key="1">
    <source>
        <dbReference type="EMBL" id="WLQ44796.1"/>
    </source>
</evidence>
<accession>A0ABY9ID17</accession>
<dbReference type="EMBL" id="CP120992">
    <property type="protein sequence ID" value="WLQ44796.1"/>
    <property type="molecule type" value="Genomic_DNA"/>
</dbReference>
<protein>
    <submittedName>
        <fullName evidence="1">Uncharacterized protein</fullName>
    </submittedName>
</protein>
<keyword evidence="2" id="KW-1185">Reference proteome</keyword>
<proteinExistence type="predicted"/>
<evidence type="ECO:0000313" key="2">
    <source>
        <dbReference type="Proteomes" id="UP001229952"/>
    </source>
</evidence>
<dbReference type="RefSeq" id="WP_306092045.1">
    <property type="nucleotide sequence ID" value="NZ_CP120992.1"/>
</dbReference>